<keyword evidence="3" id="KW-1185">Reference proteome</keyword>
<name>A0ABX4YN11_9LEPT</name>
<sequence>MISILCLSILACSEQKKDSIAPILALVGANSASSAPGNSSSGGVTTNGGSGGTTISTHDTKVYDANNQFLGYGFPNAYSIQMVSPTGYFYSLGWDGIITDSYIKFTQINGGGVAFIDATGAPYAKFAERAGGSLYTAQQADVYGNAVSNPGITQYYSYYIAGSITNYPAGLTVGTSLKVFPLTTITKTVAGIPNTIALPIKVVYQ</sequence>
<proteinExistence type="predicted"/>
<evidence type="ECO:0000256" key="1">
    <source>
        <dbReference type="SAM" id="MobiDB-lite"/>
    </source>
</evidence>
<feature type="region of interest" description="Disordered" evidence="1">
    <location>
        <begin position="32"/>
        <end position="51"/>
    </location>
</feature>
<comment type="caution">
    <text evidence="2">The sequence shown here is derived from an EMBL/GenBank/DDBJ whole genome shotgun (WGS) entry which is preliminary data.</text>
</comment>
<dbReference type="EMBL" id="MCRM02000002">
    <property type="protein sequence ID" value="PNV76661.1"/>
    <property type="molecule type" value="Genomic_DNA"/>
</dbReference>
<dbReference type="RefSeq" id="WP_010419617.1">
    <property type="nucleotide sequence ID" value="NZ_MCRM02000002.1"/>
</dbReference>
<organism evidence="2 3">
    <name type="scientific">Leptospira inadai serovar Lyme</name>
    <dbReference type="NCBI Taxonomy" id="293084"/>
    <lineage>
        <taxon>Bacteria</taxon>
        <taxon>Pseudomonadati</taxon>
        <taxon>Spirochaetota</taxon>
        <taxon>Spirochaetia</taxon>
        <taxon>Leptospirales</taxon>
        <taxon>Leptospiraceae</taxon>
        <taxon>Leptospira</taxon>
    </lineage>
</organism>
<protein>
    <recommendedName>
        <fullName evidence="4">Lipoprotein</fullName>
    </recommendedName>
</protein>
<feature type="compositionally biased region" description="Low complexity" evidence="1">
    <location>
        <begin position="32"/>
        <end position="44"/>
    </location>
</feature>
<evidence type="ECO:0008006" key="4">
    <source>
        <dbReference type="Google" id="ProtNLM"/>
    </source>
</evidence>
<accession>A0ABX4YN11</accession>
<evidence type="ECO:0000313" key="2">
    <source>
        <dbReference type="EMBL" id="PNV76661.1"/>
    </source>
</evidence>
<evidence type="ECO:0000313" key="3">
    <source>
        <dbReference type="Proteomes" id="UP000094669"/>
    </source>
</evidence>
<reference evidence="2" key="1">
    <citation type="submission" date="2018-01" db="EMBL/GenBank/DDBJ databases">
        <title>Genomic characterization of Leptospira inadai serogroup Lyme isolated from captured rat in Brazil and comparative analysis with human reference strain.</title>
        <authorList>
            <person name="Moreno L.Z."/>
            <person name="Loureiro A.P."/>
            <person name="Miraglia F."/>
            <person name="Kremer F.S."/>
            <person name="Eslabao M.R."/>
            <person name="Dellagostin O.A."/>
            <person name="Lilenbaum W."/>
            <person name="Moreno A.M."/>
        </authorList>
    </citation>
    <scope>NUCLEOTIDE SEQUENCE [LARGE SCALE GENOMIC DNA]</scope>
    <source>
        <strain evidence="2">M34/99</strain>
    </source>
</reference>
<dbReference type="Proteomes" id="UP000094669">
    <property type="component" value="Unassembled WGS sequence"/>
</dbReference>
<gene>
    <name evidence="2" type="ORF">BES34_003530</name>
</gene>